<keyword evidence="5" id="KW-0808">Transferase</keyword>
<dbReference type="AlphaFoldDB" id="A0A0W0TKP8"/>
<gene>
    <name evidence="5" type="ORF">Lery_1962</name>
</gene>
<feature type="domain" description="Protein kinase" evidence="4">
    <location>
        <begin position="80"/>
        <end position="561"/>
    </location>
</feature>
<dbReference type="PROSITE" id="PS50011">
    <property type="entry name" value="PROTEIN_KINASE_DOM"/>
    <property type="match status" value="1"/>
</dbReference>
<dbReference type="InterPro" id="IPR000719">
    <property type="entry name" value="Prot_kinase_dom"/>
</dbReference>
<sequence>MFTVSPDEWRIAEYYLLEKPNGTVLPYSALLSPDTGKAIPRPSRPKLFDNYQAGEKSKPANTFHSFIKIDGEIFAIAQGKASDALIGKGQYGKVKLIQNKKGELAVVKIETTNTPLQQEESRILKDRALPDGSPLSRGKVERCDKSKYYTHLAYLGVGIDKLLMNYQLQVALTEPSTFTMQAQTLYVYAKNKQLYCKFIDDEISIKERPLPHTEDHVRIQEKLHGLSSDYELFIKTEITTAAASYTPRFYTKMPSEMDINNNTLYLYPINDGLGYAFRDNDGQLTRGLSTQKYPYLSQTLSHTLLDGSLTKSIYASLGFYPRGGLFPLELDESSRLQMAIDIALQVDALHRGLPSSSRSGTPAAHQDIKIENIVINAKEQCHLIDFGFATTTPDKLKTQATGTPMYLPPLSACFFLTQAEFDVVALKRILTMPADLNCALGKHTISQEERKRRSVLTDDMVKKFNLTELLQTSSFKSKDMTAMALAAILITVQLDLGIDYDILKKDPTQAAMIVAYYRHRKNSPTLKQDILKSLQETDLATRVPLAEAGVFEEVTQEQPLAYLAQYLKKNNIPGKITSIEKSRVLIEAINMGFLPGEIETLLNKETLQIRGIIRAKQFELTTELAAHLQGDKSSQVSILLTFAENKSQAQHYLKLYNIYSQLELQLPTLDLKYQRATENLVACLNKAILELDNQDHPVERFKRFHDSIDTAVKNNRAVLETNTGLTKFLDDLCTVLASLVVFYPLVYVYQKKNDIHYSFFKPQTAIILDEIQEAQQTLLAKHAPIQDEKNSPLSDNPADEGIIACMQASGGFSFF</sequence>
<reference evidence="5 6" key="1">
    <citation type="submission" date="2015-11" db="EMBL/GenBank/DDBJ databases">
        <title>Genomic analysis of 38 Legionella species identifies large and diverse effector repertoires.</title>
        <authorList>
            <person name="Burstein D."/>
            <person name="Amaro F."/>
            <person name="Zusman T."/>
            <person name="Lifshitz Z."/>
            <person name="Cohen O."/>
            <person name="Gilbert J.A."/>
            <person name="Pupko T."/>
            <person name="Shuman H.A."/>
            <person name="Segal G."/>
        </authorList>
    </citation>
    <scope>NUCLEOTIDE SEQUENCE [LARGE SCALE GENOMIC DNA]</scope>
    <source>
        <strain evidence="5 6">SE-32A-C8</strain>
    </source>
</reference>
<dbReference type="InterPro" id="IPR011009">
    <property type="entry name" value="Kinase-like_dom_sf"/>
</dbReference>
<dbReference type="SUPFAM" id="SSF56112">
    <property type="entry name" value="Protein kinase-like (PK-like)"/>
    <property type="match status" value="1"/>
</dbReference>
<organism evidence="5 6">
    <name type="scientific">Legionella erythra</name>
    <dbReference type="NCBI Taxonomy" id="448"/>
    <lineage>
        <taxon>Bacteria</taxon>
        <taxon>Pseudomonadati</taxon>
        <taxon>Pseudomonadota</taxon>
        <taxon>Gammaproteobacteria</taxon>
        <taxon>Legionellales</taxon>
        <taxon>Legionellaceae</taxon>
        <taxon>Legionella</taxon>
    </lineage>
</organism>
<proteinExistence type="predicted"/>
<evidence type="ECO:0000256" key="3">
    <source>
        <dbReference type="PROSITE-ProRule" id="PRU10141"/>
    </source>
</evidence>
<dbReference type="Proteomes" id="UP000054773">
    <property type="component" value="Unassembled WGS sequence"/>
</dbReference>
<dbReference type="PANTHER" id="PTHR24346">
    <property type="entry name" value="MAP/MICROTUBULE AFFINITY-REGULATING KINASE"/>
    <property type="match status" value="1"/>
</dbReference>
<dbReference type="RefSeq" id="WP_058527103.1">
    <property type="nucleotide sequence ID" value="NZ_CAAAHY010000007.1"/>
</dbReference>
<dbReference type="InterPro" id="IPR017441">
    <property type="entry name" value="Protein_kinase_ATP_BS"/>
</dbReference>
<name>A0A0W0TKP8_LEGER</name>
<feature type="binding site" evidence="3">
    <location>
        <position position="108"/>
    </location>
    <ligand>
        <name>ATP</name>
        <dbReference type="ChEBI" id="CHEBI:30616"/>
    </ligand>
</feature>
<protein>
    <submittedName>
        <fullName evidence="5">Protein kinase domain protein</fullName>
    </submittedName>
</protein>
<keyword evidence="5" id="KW-0418">Kinase</keyword>
<dbReference type="GO" id="GO:0005524">
    <property type="term" value="F:ATP binding"/>
    <property type="evidence" value="ECO:0007669"/>
    <property type="project" value="UniProtKB-UniRule"/>
</dbReference>
<dbReference type="PATRIC" id="fig|448.7.peg.2060"/>
<dbReference type="EMBL" id="LNYA01000030">
    <property type="protein sequence ID" value="KTC96170.1"/>
    <property type="molecule type" value="Genomic_DNA"/>
</dbReference>
<dbReference type="GO" id="GO:0004674">
    <property type="term" value="F:protein serine/threonine kinase activity"/>
    <property type="evidence" value="ECO:0007669"/>
    <property type="project" value="TreeGrafter"/>
</dbReference>
<evidence type="ECO:0000313" key="5">
    <source>
        <dbReference type="EMBL" id="KTC96170.1"/>
    </source>
</evidence>
<dbReference type="GO" id="GO:0005737">
    <property type="term" value="C:cytoplasm"/>
    <property type="evidence" value="ECO:0007669"/>
    <property type="project" value="TreeGrafter"/>
</dbReference>
<dbReference type="STRING" id="448.Lery_1962"/>
<dbReference type="Pfam" id="PF00069">
    <property type="entry name" value="Pkinase"/>
    <property type="match status" value="1"/>
</dbReference>
<comment type="caution">
    <text evidence="5">The sequence shown here is derived from an EMBL/GenBank/DDBJ whole genome shotgun (WGS) entry which is preliminary data.</text>
</comment>
<dbReference type="PROSITE" id="PS00107">
    <property type="entry name" value="PROTEIN_KINASE_ATP"/>
    <property type="match status" value="1"/>
</dbReference>
<keyword evidence="6" id="KW-1185">Reference proteome</keyword>
<evidence type="ECO:0000256" key="2">
    <source>
        <dbReference type="ARBA" id="ARBA00022840"/>
    </source>
</evidence>
<accession>A0A0W0TKP8</accession>
<evidence type="ECO:0000256" key="1">
    <source>
        <dbReference type="ARBA" id="ARBA00022741"/>
    </source>
</evidence>
<evidence type="ECO:0000259" key="4">
    <source>
        <dbReference type="PROSITE" id="PS50011"/>
    </source>
</evidence>
<keyword evidence="2 3" id="KW-0067">ATP-binding</keyword>
<keyword evidence="1 3" id="KW-0547">Nucleotide-binding</keyword>
<dbReference type="PANTHER" id="PTHR24346:SF30">
    <property type="entry name" value="MATERNAL EMBRYONIC LEUCINE ZIPPER KINASE"/>
    <property type="match status" value="1"/>
</dbReference>
<dbReference type="GO" id="GO:0035556">
    <property type="term" value="P:intracellular signal transduction"/>
    <property type="evidence" value="ECO:0007669"/>
    <property type="project" value="TreeGrafter"/>
</dbReference>
<dbReference type="Gene3D" id="1.10.510.10">
    <property type="entry name" value="Transferase(Phosphotransferase) domain 1"/>
    <property type="match status" value="1"/>
</dbReference>
<dbReference type="OrthoDB" id="5648610at2"/>
<evidence type="ECO:0000313" key="6">
    <source>
        <dbReference type="Proteomes" id="UP000054773"/>
    </source>
</evidence>